<gene>
    <name evidence="1" type="ORF">SAMN05421847_2107</name>
</gene>
<dbReference type="Proteomes" id="UP000236738">
    <property type="component" value="Unassembled WGS sequence"/>
</dbReference>
<sequence length="77" mass="9269">MEIDINIRKIDLAKRILNLKDEFLLENLELFLNKANSEQKIIPLTHKEYVARIEQSEKDFENEDFYTTEELLKELDL</sequence>
<dbReference type="RefSeq" id="WP_103913991.1">
    <property type="nucleotide sequence ID" value="NZ_FNUS01000005.1"/>
</dbReference>
<reference evidence="2" key="1">
    <citation type="submission" date="2016-10" db="EMBL/GenBank/DDBJ databases">
        <authorList>
            <person name="Varghese N."/>
            <person name="Submissions S."/>
        </authorList>
    </citation>
    <scope>NUCLEOTIDE SEQUENCE [LARGE SCALE GENOMIC DNA]</scope>
    <source>
        <strain evidence="2">DSM 21580</strain>
    </source>
</reference>
<dbReference type="OrthoDB" id="773198at2"/>
<evidence type="ECO:0000313" key="2">
    <source>
        <dbReference type="Proteomes" id="UP000236738"/>
    </source>
</evidence>
<organism evidence="1 2">
    <name type="scientific">Halpernia humi</name>
    <dbReference type="NCBI Taxonomy" id="493375"/>
    <lineage>
        <taxon>Bacteria</taxon>
        <taxon>Pseudomonadati</taxon>
        <taxon>Bacteroidota</taxon>
        <taxon>Flavobacteriia</taxon>
        <taxon>Flavobacteriales</taxon>
        <taxon>Weeksellaceae</taxon>
        <taxon>Chryseobacterium group</taxon>
        <taxon>Halpernia</taxon>
    </lineage>
</organism>
<accession>A0A1H5ZQM2</accession>
<proteinExistence type="predicted"/>
<name>A0A1H5ZQM2_9FLAO</name>
<evidence type="ECO:0000313" key="1">
    <source>
        <dbReference type="EMBL" id="SEG37696.1"/>
    </source>
</evidence>
<dbReference type="EMBL" id="FNUS01000005">
    <property type="protein sequence ID" value="SEG37696.1"/>
    <property type="molecule type" value="Genomic_DNA"/>
</dbReference>
<protein>
    <submittedName>
        <fullName evidence="1">Uncharacterized protein</fullName>
    </submittedName>
</protein>
<dbReference type="AlphaFoldDB" id="A0A1H5ZQM2"/>
<keyword evidence="2" id="KW-1185">Reference proteome</keyword>